<dbReference type="STRING" id="75743.A0A401QF48"/>
<dbReference type="PANTHER" id="PTHR33488">
    <property type="entry name" value="ZGC:162509"/>
    <property type="match status" value="1"/>
</dbReference>
<dbReference type="OMA" id="AHIFDCK"/>
<keyword evidence="3" id="KW-1185">Reference proteome</keyword>
<keyword evidence="1" id="KW-0175">Coiled coil</keyword>
<organism evidence="2 3">
    <name type="scientific">Scyliorhinus torazame</name>
    <name type="common">Cloudy catshark</name>
    <name type="synonym">Catulus torazame</name>
    <dbReference type="NCBI Taxonomy" id="75743"/>
    <lineage>
        <taxon>Eukaryota</taxon>
        <taxon>Metazoa</taxon>
        <taxon>Chordata</taxon>
        <taxon>Craniata</taxon>
        <taxon>Vertebrata</taxon>
        <taxon>Chondrichthyes</taxon>
        <taxon>Elasmobranchii</taxon>
        <taxon>Galeomorphii</taxon>
        <taxon>Galeoidea</taxon>
        <taxon>Carcharhiniformes</taxon>
        <taxon>Scyliorhinidae</taxon>
        <taxon>Scyliorhinus</taxon>
    </lineage>
</organism>
<dbReference type="AlphaFoldDB" id="A0A401QF48"/>
<dbReference type="Proteomes" id="UP000288216">
    <property type="component" value="Unassembled WGS sequence"/>
</dbReference>
<name>A0A401QF48_SCYTO</name>
<dbReference type="EMBL" id="BFAA01052757">
    <property type="protein sequence ID" value="GCB83984.1"/>
    <property type="molecule type" value="Genomic_DNA"/>
</dbReference>
<gene>
    <name evidence="2" type="ORF">scyTo_0024666</name>
</gene>
<evidence type="ECO:0000313" key="2">
    <source>
        <dbReference type="EMBL" id="GCB83984.1"/>
    </source>
</evidence>
<dbReference type="PANTHER" id="PTHR33488:SF2">
    <property type="entry name" value="EARLY ENDOSOME ANTIGEN 1-LIKE"/>
    <property type="match status" value="1"/>
</dbReference>
<proteinExistence type="predicted"/>
<evidence type="ECO:0000313" key="3">
    <source>
        <dbReference type="Proteomes" id="UP000288216"/>
    </source>
</evidence>
<protein>
    <submittedName>
        <fullName evidence="2">Uncharacterized protein</fullName>
    </submittedName>
</protein>
<reference evidence="2 3" key="1">
    <citation type="journal article" date="2018" name="Nat. Ecol. Evol.">
        <title>Shark genomes provide insights into elasmobranch evolution and the origin of vertebrates.</title>
        <authorList>
            <person name="Hara Y"/>
            <person name="Yamaguchi K"/>
            <person name="Onimaru K"/>
            <person name="Kadota M"/>
            <person name="Koyanagi M"/>
            <person name="Keeley SD"/>
            <person name="Tatsumi K"/>
            <person name="Tanaka K"/>
            <person name="Motone F"/>
            <person name="Kageyama Y"/>
            <person name="Nozu R"/>
            <person name="Adachi N"/>
            <person name="Nishimura O"/>
            <person name="Nakagawa R"/>
            <person name="Tanegashima C"/>
            <person name="Kiyatake I"/>
            <person name="Matsumoto R"/>
            <person name="Murakumo K"/>
            <person name="Nishida K"/>
            <person name="Terakita A"/>
            <person name="Kuratani S"/>
            <person name="Sato K"/>
            <person name="Hyodo S Kuraku.S."/>
        </authorList>
    </citation>
    <scope>NUCLEOTIDE SEQUENCE [LARGE SCALE GENOMIC DNA]</scope>
</reference>
<comment type="caution">
    <text evidence="2">The sequence shown here is derived from an EMBL/GenBank/DDBJ whole genome shotgun (WGS) entry which is preliminary data.</text>
</comment>
<accession>A0A401QF48</accession>
<sequence>MAKIDDNAVANINSAFLKQTKAEAVRRDNMLMMQPYANWEQFLMPAPMSIAILGELIIISSVSDFSVNRHTPDRQYTHIKYPESFRACLMQVSNQGWKSFNLAHKNMDQIRLHSQSVPTHMKNTVKTLMQGDQRALEKILPLQLGSIKAVADECLGLAQEVEQTFASVTDLIHELLEACTSAKGAYEAESQEVARSLEEAKLRKATTEKVKRQVEEYFTRMNYQVEDAHGAYKKALESAPSEWGVMGMFAVENSINVVGNLVSGFMSMVTADPVSLSTTVVETLANVGNVIAEKVKNKEQGKVSAQQTELDPVAASNVLAKSSELLIATVKLQDLLSEDAKLSLHKLLDDVTGDVNSDISRRMFQKIKTEINLEEDCSPKAAALTLCRKGIAICEKLEEIGQCDEPSEEQMGKLAVRIGELYGKVVKFSAGCVAANSSSVLPPTAPNLSRAAGDQDSQDTSMVQTVVTQARLKIENAKAHLDSTRAEYERSFQSMKETNKELDEILIMMRKCQVTKVDFDTKLKMLAQGLDALARVREQWTKMIHFFQMISNLIHICLTKSLKKFTADSEEFQGIKGYNQQKLIKDLIYSQAFQATNISHLINMISTTYVEISSKYLMERVTSLGRLITLDPEDTEFQTERELLQRGCDDARRLILERVLSSKEEFESRVQQRIEAIDSELMAVLPPPSQCEAQAIECSHKQEAQSLFREIAEEEEDQWA</sequence>
<evidence type="ECO:0000256" key="1">
    <source>
        <dbReference type="SAM" id="Coils"/>
    </source>
</evidence>
<feature type="coiled-coil region" evidence="1">
    <location>
        <begin position="467"/>
        <end position="505"/>
    </location>
</feature>
<dbReference type="OrthoDB" id="5406275at2759"/>